<feature type="compositionally biased region" description="Basic and acidic residues" evidence="1">
    <location>
        <begin position="21"/>
        <end position="53"/>
    </location>
</feature>
<evidence type="ECO:0000256" key="1">
    <source>
        <dbReference type="SAM" id="MobiDB-lite"/>
    </source>
</evidence>
<proteinExistence type="predicted"/>
<reference evidence="2" key="1">
    <citation type="journal article" date="2013" name="Genetics">
        <title>The draft genome and transcriptome of Panagrellus redivivus are shaped by the harsh demands of a free-living lifestyle.</title>
        <authorList>
            <person name="Srinivasan J."/>
            <person name="Dillman A.R."/>
            <person name="Macchietto M.G."/>
            <person name="Heikkinen L."/>
            <person name="Lakso M."/>
            <person name="Fracchia K.M."/>
            <person name="Antoshechkin I."/>
            <person name="Mortazavi A."/>
            <person name="Wong G."/>
            <person name="Sternberg P.W."/>
        </authorList>
    </citation>
    <scope>NUCLEOTIDE SEQUENCE [LARGE SCALE GENOMIC DNA]</scope>
    <source>
        <strain evidence="2">MT8872</strain>
    </source>
</reference>
<reference evidence="3" key="2">
    <citation type="submission" date="2020-10" db="UniProtKB">
        <authorList>
            <consortium name="WormBaseParasite"/>
        </authorList>
    </citation>
    <scope>IDENTIFICATION</scope>
</reference>
<evidence type="ECO:0000313" key="3">
    <source>
        <dbReference type="WBParaSite" id="Pan_g16057.t1"/>
    </source>
</evidence>
<accession>A0A7E4V3D1</accession>
<name>A0A7E4V3D1_PANRE</name>
<sequence>MPDTMAEMDISPSTPPLVETPTHDRDSKENGHNSDKEKSPVRDHDRSRSSDKRRSPRTPDSGSDRRDRDRERERSRRRRSRSSERRTG</sequence>
<organism evidence="2 3">
    <name type="scientific">Panagrellus redivivus</name>
    <name type="common">Microworm</name>
    <dbReference type="NCBI Taxonomy" id="6233"/>
    <lineage>
        <taxon>Eukaryota</taxon>
        <taxon>Metazoa</taxon>
        <taxon>Ecdysozoa</taxon>
        <taxon>Nematoda</taxon>
        <taxon>Chromadorea</taxon>
        <taxon>Rhabditida</taxon>
        <taxon>Tylenchina</taxon>
        <taxon>Panagrolaimomorpha</taxon>
        <taxon>Panagrolaimoidea</taxon>
        <taxon>Panagrolaimidae</taxon>
        <taxon>Panagrellus</taxon>
    </lineage>
</organism>
<protein>
    <submittedName>
        <fullName evidence="3">RNPS1</fullName>
    </submittedName>
</protein>
<dbReference type="AlphaFoldDB" id="A0A7E4V3D1"/>
<dbReference type="WBParaSite" id="Pan_g16057.t1">
    <property type="protein sequence ID" value="Pan_g16057.t1"/>
    <property type="gene ID" value="Pan_g16057"/>
</dbReference>
<feature type="compositionally biased region" description="Basic and acidic residues" evidence="1">
    <location>
        <begin position="62"/>
        <end position="74"/>
    </location>
</feature>
<evidence type="ECO:0000313" key="2">
    <source>
        <dbReference type="Proteomes" id="UP000492821"/>
    </source>
</evidence>
<feature type="region of interest" description="Disordered" evidence="1">
    <location>
        <begin position="1"/>
        <end position="88"/>
    </location>
</feature>
<keyword evidence="2" id="KW-1185">Reference proteome</keyword>
<dbReference type="Proteomes" id="UP000492821">
    <property type="component" value="Unassembled WGS sequence"/>
</dbReference>